<dbReference type="GeneID" id="43616094"/>
<evidence type="ECO:0000313" key="2">
    <source>
        <dbReference type="Proteomes" id="UP000011096"/>
    </source>
</evidence>
<dbReference type="OrthoDB" id="4801410at2759"/>
<reference evidence="1 2" key="2">
    <citation type="submission" date="2020-04" db="EMBL/GenBank/DDBJ databases">
        <title>Genome sequencing and assembly of multiple isolates from the Colletotrichum gloeosporioides species complex.</title>
        <authorList>
            <person name="Gan P."/>
            <person name="Shirasu K."/>
        </authorList>
    </citation>
    <scope>NUCLEOTIDE SEQUENCE [LARGE SCALE GENOMIC DNA]</scope>
    <source>
        <strain evidence="1 2">Nara gc5</strain>
    </source>
</reference>
<keyword evidence="2" id="KW-1185">Reference proteome</keyword>
<gene>
    <name evidence="1" type="ORF">CGGC5_v015534</name>
</gene>
<dbReference type="Proteomes" id="UP000011096">
    <property type="component" value="Unassembled WGS sequence"/>
</dbReference>
<reference evidence="1 2" key="1">
    <citation type="submission" date="2012-08" db="EMBL/GenBank/DDBJ databases">
        <authorList>
            <person name="Gan P.H.P."/>
            <person name="Ikeda K."/>
            <person name="Irieda H."/>
            <person name="Narusaka M."/>
            <person name="O'Connell R.J."/>
            <person name="Narusaka Y."/>
            <person name="Takano Y."/>
            <person name="Kubo Y."/>
            <person name="Shirasu K."/>
        </authorList>
    </citation>
    <scope>NUCLEOTIDE SEQUENCE [LARGE SCALE GENOMIC DNA]</scope>
    <source>
        <strain evidence="1 2">Nara gc5</strain>
    </source>
</reference>
<sequence length="226" mass="24874">MALHIIEVAHMHSNVPCHSDCGEFCVADVLPTMANLAKFKNTPQWAIADPAHRACKLGHSCSVVSDDEFCVRTIWHAKLNHAYGRCGPHTNSPGHALCRDFSEAERQLYPSCADCGVLVELKDLILVHLRLLEEEDDDLFLEKHGLESGDDLHCIRSSLIGYSKTFEKKLLEHAENLQAGLSAVQTPGGFASGDRQRAWKGIQAGPLWKRLGGKLHGVFQALSCAK</sequence>
<accession>A0A7J6IHP4</accession>
<dbReference type="InParanoid" id="A0A7J6IHP4"/>
<proteinExistence type="predicted"/>
<name>A0A7J6IHP4_COLFN</name>
<comment type="caution">
    <text evidence="1">The sequence shown here is derived from an EMBL/GenBank/DDBJ whole genome shotgun (WGS) entry which is preliminary data.</text>
</comment>
<dbReference type="EMBL" id="ANPB02000010">
    <property type="protein sequence ID" value="KAF4475702.1"/>
    <property type="molecule type" value="Genomic_DNA"/>
</dbReference>
<dbReference type="RefSeq" id="XP_031888276.1">
    <property type="nucleotide sequence ID" value="XM_032032042.1"/>
</dbReference>
<evidence type="ECO:0000313" key="1">
    <source>
        <dbReference type="EMBL" id="KAF4475702.1"/>
    </source>
</evidence>
<protein>
    <submittedName>
        <fullName evidence="1">Uncharacterized protein</fullName>
    </submittedName>
</protein>
<organism evidence="1 2">
    <name type="scientific">Colletotrichum fructicola (strain Nara gc5)</name>
    <name type="common">Anthracnose fungus</name>
    <name type="synonym">Colletotrichum gloeosporioides (strain Nara gc5)</name>
    <dbReference type="NCBI Taxonomy" id="1213859"/>
    <lineage>
        <taxon>Eukaryota</taxon>
        <taxon>Fungi</taxon>
        <taxon>Dikarya</taxon>
        <taxon>Ascomycota</taxon>
        <taxon>Pezizomycotina</taxon>
        <taxon>Sordariomycetes</taxon>
        <taxon>Hypocreomycetidae</taxon>
        <taxon>Glomerellales</taxon>
        <taxon>Glomerellaceae</taxon>
        <taxon>Colletotrichum</taxon>
        <taxon>Colletotrichum gloeosporioides species complex</taxon>
    </lineage>
</organism>
<dbReference type="AlphaFoldDB" id="A0A7J6IHP4"/>